<dbReference type="InterPro" id="IPR057326">
    <property type="entry name" value="KR_dom"/>
</dbReference>
<feature type="domain" description="Ketoreductase" evidence="4">
    <location>
        <begin position="6"/>
        <end position="186"/>
    </location>
</feature>
<dbReference type="PANTHER" id="PTHR24321">
    <property type="entry name" value="DEHYDROGENASES, SHORT CHAIN"/>
    <property type="match status" value="1"/>
</dbReference>
<dbReference type="SUPFAM" id="SSF51735">
    <property type="entry name" value="NAD(P)-binding Rossmann-fold domains"/>
    <property type="match status" value="1"/>
</dbReference>
<dbReference type="Gene3D" id="3.40.50.720">
    <property type="entry name" value="NAD(P)-binding Rossmann-like Domain"/>
    <property type="match status" value="1"/>
</dbReference>
<dbReference type="GO" id="GO:0016491">
    <property type="term" value="F:oxidoreductase activity"/>
    <property type="evidence" value="ECO:0007669"/>
    <property type="project" value="UniProtKB-KW"/>
</dbReference>
<dbReference type="RefSeq" id="WP_126865058.1">
    <property type="nucleotide sequence ID" value="NZ_JAUSTX010000007.1"/>
</dbReference>
<keyword evidence="3" id="KW-0520">NAD</keyword>
<name>A0A3S0VM62_9BACI</name>
<keyword evidence="2" id="KW-0560">Oxidoreductase</keyword>
<dbReference type="EMBL" id="RYZZ01000015">
    <property type="protein sequence ID" value="RUQ28634.1"/>
    <property type="molecule type" value="Genomic_DNA"/>
</dbReference>
<keyword evidence="6" id="KW-1185">Reference proteome</keyword>
<comment type="caution">
    <text evidence="5">The sequence shown here is derived from an EMBL/GenBank/DDBJ whole genome shotgun (WGS) entry which is preliminary data.</text>
</comment>
<evidence type="ECO:0000313" key="6">
    <source>
        <dbReference type="Proteomes" id="UP000267430"/>
    </source>
</evidence>
<comment type="similarity">
    <text evidence="1">Belongs to the short-chain dehydrogenases/reductases (SDR) family.</text>
</comment>
<evidence type="ECO:0000256" key="1">
    <source>
        <dbReference type="ARBA" id="ARBA00006484"/>
    </source>
</evidence>
<accession>A0A3S0VM62</accession>
<dbReference type="Pfam" id="PF13561">
    <property type="entry name" value="adh_short_C2"/>
    <property type="match status" value="1"/>
</dbReference>
<dbReference type="GO" id="GO:0008206">
    <property type="term" value="P:bile acid metabolic process"/>
    <property type="evidence" value="ECO:0007669"/>
    <property type="project" value="UniProtKB-ARBA"/>
</dbReference>
<proteinExistence type="inferred from homology"/>
<dbReference type="PANTHER" id="PTHR24321:SF8">
    <property type="entry name" value="ESTRADIOL 17-BETA-DEHYDROGENASE 8-RELATED"/>
    <property type="match status" value="1"/>
</dbReference>
<protein>
    <submittedName>
        <fullName evidence="5">SDR family oxidoreductase</fullName>
    </submittedName>
</protein>
<evidence type="ECO:0000313" key="5">
    <source>
        <dbReference type="EMBL" id="RUQ28634.1"/>
    </source>
</evidence>
<dbReference type="PRINTS" id="PR00081">
    <property type="entry name" value="GDHRDH"/>
</dbReference>
<dbReference type="AlphaFoldDB" id="A0A3S0VM62"/>
<dbReference type="InterPro" id="IPR002347">
    <property type="entry name" value="SDR_fam"/>
</dbReference>
<dbReference type="FunFam" id="3.40.50.720:FF:000084">
    <property type="entry name" value="Short-chain dehydrogenase reductase"/>
    <property type="match status" value="1"/>
</dbReference>
<organism evidence="5 6">
    <name type="scientific">Peribacillus cavernae</name>
    <dbReference type="NCBI Taxonomy" id="1674310"/>
    <lineage>
        <taxon>Bacteria</taxon>
        <taxon>Bacillati</taxon>
        <taxon>Bacillota</taxon>
        <taxon>Bacilli</taxon>
        <taxon>Bacillales</taxon>
        <taxon>Bacillaceae</taxon>
        <taxon>Peribacillus</taxon>
    </lineage>
</organism>
<dbReference type="InterPro" id="IPR036291">
    <property type="entry name" value="NAD(P)-bd_dom_sf"/>
</dbReference>
<dbReference type="OrthoDB" id="306388at2"/>
<dbReference type="PRINTS" id="PR00080">
    <property type="entry name" value="SDRFAMILY"/>
</dbReference>
<sequence length="260" mass="27602">MSFSGKVVVVTGAAGGIGKETVKAFVEQEAKVVLVDLEQDTLESTAKDLNLIEGEYLLVAADVTKEADVEGYVTKTKETFGRIDVFFNNAGIEGKIVPLTDYPSDVFESVLNVNVMGVFYGLKHVLRVMSDQKSGSVINTSSISGLNGIAGVSAYIASKHAVNGLTKTAALEMAPYGVRVNNINPSTVDTRIMRTFESAAAPDDVAAAREAFTQAIPLARYGKPEDIANLVLFLASDKSSFITGTDHRIDGGQLAGVRGY</sequence>
<gene>
    <name evidence="5" type="ORF">ELQ35_12015</name>
</gene>
<evidence type="ECO:0000256" key="2">
    <source>
        <dbReference type="ARBA" id="ARBA00023002"/>
    </source>
</evidence>
<dbReference type="NCBIfam" id="NF005559">
    <property type="entry name" value="PRK07231.1"/>
    <property type="match status" value="1"/>
</dbReference>
<dbReference type="CDD" id="cd05233">
    <property type="entry name" value="SDR_c"/>
    <property type="match status" value="1"/>
</dbReference>
<dbReference type="SMART" id="SM00822">
    <property type="entry name" value="PKS_KR"/>
    <property type="match status" value="1"/>
</dbReference>
<evidence type="ECO:0000256" key="3">
    <source>
        <dbReference type="ARBA" id="ARBA00023027"/>
    </source>
</evidence>
<dbReference type="Proteomes" id="UP000267430">
    <property type="component" value="Unassembled WGS sequence"/>
</dbReference>
<reference evidence="5 6" key="1">
    <citation type="submission" date="2018-12" db="EMBL/GenBank/DDBJ databases">
        <title>Bacillus chawlae sp. nov., Bacillus glennii sp. nov., and Bacillus saganii sp. nov. Isolated from the Vehicle Assembly Building at Kennedy Space Center where the Viking Spacecraft were Assembled.</title>
        <authorList>
            <person name="Seuylemezian A."/>
            <person name="Vaishampayan P."/>
        </authorList>
    </citation>
    <scope>NUCLEOTIDE SEQUENCE [LARGE SCALE GENOMIC DNA]</scope>
    <source>
        <strain evidence="5 6">L5</strain>
    </source>
</reference>
<evidence type="ECO:0000259" key="4">
    <source>
        <dbReference type="SMART" id="SM00822"/>
    </source>
</evidence>